<organism evidence="2 3">
    <name type="scientific">Diacronema lutheri</name>
    <name type="common">Unicellular marine alga</name>
    <name type="synonym">Monochrysis lutheri</name>
    <dbReference type="NCBI Taxonomy" id="2081491"/>
    <lineage>
        <taxon>Eukaryota</taxon>
        <taxon>Haptista</taxon>
        <taxon>Haptophyta</taxon>
        <taxon>Pavlovophyceae</taxon>
        <taxon>Pavlovales</taxon>
        <taxon>Pavlovaceae</taxon>
        <taxon>Diacronema</taxon>
    </lineage>
</organism>
<dbReference type="Proteomes" id="UP000751190">
    <property type="component" value="Unassembled WGS sequence"/>
</dbReference>
<feature type="compositionally biased region" description="Basic and acidic residues" evidence="1">
    <location>
        <begin position="159"/>
        <end position="168"/>
    </location>
</feature>
<feature type="region of interest" description="Disordered" evidence="1">
    <location>
        <begin position="159"/>
        <end position="182"/>
    </location>
</feature>
<evidence type="ECO:0000313" key="2">
    <source>
        <dbReference type="EMBL" id="KAG8458896.1"/>
    </source>
</evidence>
<sequence length="291" mass="30549">MQSAESDDDALVRRLSARLSQDLTGTPPSTPITPLGRSPFTDPGADDAGEDDEHAGASAGELRALVDGLRAQLEIVRERAEGEAAQAARVVDAALRELRAAKEDYARMRERSSTLEAQLRAVDDAASAQRVEAERRLERERVRREQAEAALHAAREAAKAEQAAKAERGGVSGTPSACAGGSAGRAADRVAALRRLLGLAVLEHGRQSERWRALADAEQPAHTHARGRHASWEQLQRSPVVFTVLDDSAADGACDVAGVEGAGAPAAAGGAGAGVSAVVHQPHRPLADMRL</sequence>
<name>A0A8J5X5K4_DIALT</name>
<accession>A0A8J5X5K4</accession>
<feature type="region of interest" description="Disordered" evidence="1">
    <location>
        <begin position="1"/>
        <end position="60"/>
    </location>
</feature>
<gene>
    <name evidence="2" type="ORF">KFE25_004230</name>
</gene>
<evidence type="ECO:0000256" key="1">
    <source>
        <dbReference type="SAM" id="MobiDB-lite"/>
    </source>
</evidence>
<protein>
    <submittedName>
        <fullName evidence="2">Uncharacterized protein</fullName>
    </submittedName>
</protein>
<keyword evidence="3" id="KW-1185">Reference proteome</keyword>
<dbReference type="AlphaFoldDB" id="A0A8J5X5K4"/>
<proteinExistence type="predicted"/>
<evidence type="ECO:0000313" key="3">
    <source>
        <dbReference type="Proteomes" id="UP000751190"/>
    </source>
</evidence>
<comment type="caution">
    <text evidence="2">The sequence shown here is derived from an EMBL/GenBank/DDBJ whole genome shotgun (WGS) entry which is preliminary data.</text>
</comment>
<dbReference type="EMBL" id="JAGTXO010000046">
    <property type="protein sequence ID" value="KAG8458896.1"/>
    <property type="molecule type" value="Genomic_DNA"/>
</dbReference>
<feature type="compositionally biased region" description="Polar residues" evidence="1">
    <location>
        <begin position="18"/>
        <end position="27"/>
    </location>
</feature>
<feature type="compositionally biased region" description="Acidic residues" evidence="1">
    <location>
        <begin position="44"/>
        <end position="53"/>
    </location>
</feature>
<reference evidence="2" key="1">
    <citation type="submission" date="2021-05" db="EMBL/GenBank/DDBJ databases">
        <title>The genome of the haptophyte Pavlova lutheri (Diacronema luteri, Pavlovales) - a model for lipid biosynthesis in eukaryotic algae.</title>
        <authorList>
            <person name="Hulatt C.J."/>
            <person name="Posewitz M.C."/>
        </authorList>
    </citation>
    <scope>NUCLEOTIDE SEQUENCE</scope>
    <source>
        <strain evidence="2">NIVA-4/92</strain>
    </source>
</reference>